<evidence type="ECO:0000313" key="3">
    <source>
        <dbReference type="Proteomes" id="UP000499080"/>
    </source>
</evidence>
<protein>
    <submittedName>
        <fullName evidence="2">Uncharacterized protein</fullName>
    </submittedName>
</protein>
<comment type="caution">
    <text evidence="2">The sequence shown here is derived from an EMBL/GenBank/DDBJ whole genome shotgun (WGS) entry which is preliminary data.</text>
</comment>
<dbReference type="Proteomes" id="UP000499080">
    <property type="component" value="Unassembled WGS sequence"/>
</dbReference>
<gene>
    <name evidence="2" type="ORF">AVEN_203449_1</name>
</gene>
<dbReference type="EMBL" id="BGPR01000078">
    <property type="protein sequence ID" value="GBL91293.1"/>
    <property type="molecule type" value="Genomic_DNA"/>
</dbReference>
<feature type="region of interest" description="Disordered" evidence="1">
    <location>
        <begin position="91"/>
        <end position="118"/>
    </location>
</feature>
<sequence>MKTYFTTFRKPFPQIITATPSNTPAKLTFSLNRNKSIPVPQTRKRKLFRKKAKVETALAFKHVVIPFAKNTEKKYPFIGEDAFHLNSHLLRSPSNAEESPPHRLRGKKSIEYFPSPPK</sequence>
<accession>A0A4Y2BH59</accession>
<dbReference type="AlphaFoldDB" id="A0A4Y2BH59"/>
<proteinExistence type="predicted"/>
<reference evidence="2 3" key="1">
    <citation type="journal article" date="2019" name="Sci. Rep.">
        <title>Orb-weaving spider Araneus ventricosus genome elucidates the spidroin gene catalogue.</title>
        <authorList>
            <person name="Kono N."/>
            <person name="Nakamura H."/>
            <person name="Ohtoshi R."/>
            <person name="Moran D.A.P."/>
            <person name="Shinohara A."/>
            <person name="Yoshida Y."/>
            <person name="Fujiwara M."/>
            <person name="Mori M."/>
            <person name="Tomita M."/>
            <person name="Arakawa K."/>
        </authorList>
    </citation>
    <scope>NUCLEOTIDE SEQUENCE [LARGE SCALE GENOMIC DNA]</scope>
</reference>
<keyword evidence="3" id="KW-1185">Reference proteome</keyword>
<evidence type="ECO:0000256" key="1">
    <source>
        <dbReference type="SAM" id="MobiDB-lite"/>
    </source>
</evidence>
<organism evidence="2 3">
    <name type="scientific">Araneus ventricosus</name>
    <name type="common">Orbweaver spider</name>
    <name type="synonym">Epeira ventricosa</name>
    <dbReference type="NCBI Taxonomy" id="182803"/>
    <lineage>
        <taxon>Eukaryota</taxon>
        <taxon>Metazoa</taxon>
        <taxon>Ecdysozoa</taxon>
        <taxon>Arthropoda</taxon>
        <taxon>Chelicerata</taxon>
        <taxon>Arachnida</taxon>
        <taxon>Araneae</taxon>
        <taxon>Araneomorphae</taxon>
        <taxon>Entelegynae</taxon>
        <taxon>Araneoidea</taxon>
        <taxon>Araneidae</taxon>
        <taxon>Araneus</taxon>
    </lineage>
</organism>
<evidence type="ECO:0000313" key="2">
    <source>
        <dbReference type="EMBL" id="GBL91293.1"/>
    </source>
</evidence>
<name>A0A4Y2BH59_ARAVE</name>